<evidence type="ECO:0000256" key="1">
    <source>
        <dbReference type="SAM" id="SignalP"/>
    </source>
</evidence>
<keyword evidence="3" id="KW-1185">Reference proteome</keyword>
<dbReference type="Gene3D" id="3.90.10.10">
    <property type="entry name" value="Cytochrome C3"/>
    <property type="match status" value="1"/>
</dbReference>
<evidence type="ECO:0000313" key="3">
    <source>
        <dbReference type="Proteomes" id="UP000671862"/>
    </source>
</evidence>
<sequence>MRKRIGLIILLSVVLALFIPVFVQAGEDENFEEEILHLDERGCTSCHKVVERDGKVFDYTLYAEVQRIEDHPAIKKEKVEEEGVLYCLVCHEDMGEKSFKKIIHPIHYFSEHFEGNCFSCHDISEKGEFVLFDEVQAGKE</sequence>
<reference evidence="2 3" key="1">
    <citation type="submission" date="2021-03" db="EMBL/GenBank/DDBJ databases">
        <title>Thermosipho ferrireducens sp.nov., an anaerobic thermophilic iron-reducing bacterium isolated from a deep-sea hydrothermal sulfide deposits.</title>
        <authorList>
            <person name="Zeng X."/>
            <person name="Chen Y."/>
            <person name="Shao Z."/>
        </authorList>
    </citation>
    <scope>NUCLEOTIDE SEQUENCE [LARGE SCALE GENOMIC DNA]</scope>
    <source>
        <strain evidence="2 3">JL129W03</strain>
    </source>
</reference>
<dbReference type="SUPFAM" id="SSF48695">
    <property type="entry name" value="Multiheme cytochromes"/>
    <property type="match status" value="1"/>
</dbReference>
<name>A0ABX7S860_9BACT</name>
<dbReference type="EMBL" id="CP071446">
    <property type="protein sequence ID" value="QTA38031.1"/>
    <property type="molecule type" value="Genomic_DNA"/>
</dbReference>
<accession>A0ABX7S860</accession>
<dbReference type="RefSeq" id="WP_207566752.1">
    <property type="nucleotide sequence ID" value="NZ_CP071446.1"/>
</dbReference>
<feature type="signal peptide" evidence="1">
    <location>
        <begin position="1"/>
        <end position="25"/>
    </location>
</feature>
<dbReference type="InterPro" id="IPR036280">
    <property type="entry name" value="Multihaem_cyt_sf"/>
</dbReference>
<gene>
    <name evidence="2" type="ORF">JYK00_00330</name>
</gene>
<proteinExistence type="predicted"/>
<dbReference type="Proteomes" id="UP000671862">
    <property type="component" value="Chromosome"/>
</dbReference>
<protein>
    <recommendedName>
        <fullName evidence="4">Doubled CXXCH motif domain-containing protein</fullName>
    </recommendedName>
</protein>
<keyword evidence="1" id="KW-0732">Signal</keyword>
<evidence type="ECO:0008006" key="4">
    <source>
        <dbReference type="Google" id="ProtNLM"/>
    </source>
</evidence>
<evidence type="ECO:0000313" key="2">
    <source>
        <dbReference type="EMBL" id="QTA38031.1"/>
    </source>
</evidence>
<organism evidence="2 3">
    <name type="scientific">Thermosipho ferrireducens</name>
    <dbReference type="NCBI Taxonomy" id="2571116"/>
    <lineage>
        <taxon>Bacteria</taxon>
        <taxon>Thermotogati</taxon>
        <taxon>Thermotogota</taxon>
        <taxon>Thermotogae</taxon>
        <taxon>Thermotogales</taxon>
        <taxon>Fervidobacteriaceae</taxon>
        <taxon>Thermosipho</taxon>
    </lineage>
</organism>
<feature type="chain" id="PRO_5047506652" description="Doubled CXXCH motif domain-containing protein" evidence="1">
    <location>
        <begin position="26"/>
        <end position="140"/>
    </location>
</feature>